<evidence type="ECO:0000313" key="2">
    <source>
        <dbReference type="Proteomes" id="UP000772434"/>
    </source>
</evidence>
<accession>A0A9P5P7S7</accession>
<proteinExistence type="predicted"/>
<dbReference type="Gene3D" id="3.40.50.1460">
    <property type="match status" value="1"/>
</dbReference>
<keyword evidence="2" id="KW-1185">Reference proteome</keyword>
<comment type="caution">
    <text evidence="1">The sequence shown here is derived from an EMBL/GenBank/DDBJ whole genome shotgun (WGS) entry which is preliminary data.</text>
</comment>
<dbReference type="EMBL" id="JADNRY010000429">
    <property type="protein sequence ID" value="KAF9056811.1"/>
    <property type="molecule type" value="Genomic_DNA"/>
</dbReference>
<dbReference type="AlphaFoldDB" id="A0A9P5P7S7"/>
<dbReference type="OrthoDB" id="10255174at2759"/>
<sequence>DNHTIKSDDSIVFFYAGHGQSYSPGTWTSHSSGSIEAISPVDRNIRRSNLDGRDETVLDISDREINVILGEIAKKRCDNITVILDC</sequence>
<feature type="non-terminal residue" evidence="1">
    <location>
        <position position="1"/>
    </location>
</feature>
<protein>
    <submittedName>
        <fullName evidence="1">Uncharacterized protein</fullName>
    </submittedName>
</protein>
<dbReference type="Proteomes" id="UP000772434">
    <property type="component" value="Unassembled WGS sequence"/>
</dbReference>
<feature type="non-terminal residue" evidence="1">
    <location>
        <position position="86"/>
    </location>
</feature>
<reference evidence="1" key="1">
    <citation type="submission" date="2020-11" db="EMBL/GenBank/DDBJ databases">
        <authorList>
            <consortium name="DOE Joint Genome Institute"/>
            <person name="Ahrendt S."/>
            <person name="Riley R."/>
            <person name="Andreopoulos W."/>
            <person name="Labutti K."/>
            <person name="Pangilinan J."/>
            <person name="Ruiz-Duenas F.J."/>
            <person name="Barrasa J.M."/>
            <person name="Sanchez-Garcia M."/>
            <person name="Camarero S."/>
            <person name="Miyauchi S."/>
            <person name="Serrano A."/>
            <person name="Linde D."/>
            <person name="Babiker R."/>
            <person name="Drula E."/>
            <person name="Ayuso-Fernandez I."/>
            <person name="Pacheco R."/>
            <person name="Padilla G."/>
            <person name="Ferreira P."/>
            <person name="Barriuso J."/>
            <person name="Kellner H."/>
            <person name="Castanera R."/>
            <person name="Alfaro M."/>
            <person name="Ramirez L."/>
            <person name="Pisabarro A.G."/>
            <person name="Kuo A."/>
            <person name="Tritt A."/>
            <person name="Lipzen A."/>
            <person name="He G."/>
            <person name="Yan M."/>
            <person name="Ng V."/>
            <person name="Cullen D."/>
            <person name="Martin F."/>
            <person name="Rosso M.-N."/>
            <person name="Henrissat B."/>
            <person name="Hibbett D."/>
            <person name="Martinez A.T."/>
            <person name="Grigoriev I.V."/>
        </authorList>
    </citation>
    <scope>NUCLEOTIDE SEQUENCE</scope>
    <source>
        <strain evidence="1">AH 40177</strain>
    </source>
</reference>
<evidence type="ECO:0000313" key="1">
    <source>
        <dbReference type="EMBL" id="KAF9056811.1"/>
    </source>
</evidence>
<name>A0A9P5P7S7_9AGAR</name>
<organism evidence="1 2">
    <name type="scientific">Rhodocollybia butyracea</name>
    <dbReference type="NCBI Taxonomy" id="206335"/>
    <lineage>
        <taxon>Eukaryota</taxon>
        <taxon>Fungi</taxon>
        <taxon>Dikarya</taxon>
        <taxon>Basidiomycota</taxon>
        <taxon>Agaricomycotina</taxon>
        <taxon>Agaricomycetes</taxon>
        <taxon>Agaricomycetidae</taxon>
        <taxon>Agaricales</taxon>
        <taxon>Marasmiineae</taxon>
        <taxon>Omphalotaceae</taxon>
        <taxon>Rhodocollybia</taxon>
    </lineage>
</organism>
<gene>
    <name evidence="1" type="ORF">BDP27DRAFT_1166245</name>
</gene>